<protein>
    <submittedName>
        <fullName evidence="2">Uncharacterized protein</fullName>
    </submittedName>
</protein>
<dbReference type="Proteomes" id="UP000193144">
    <property type="component" value="Unassembled WGS sequence"/>
</dbReference>
<reference evidence="2 3" key="1">
    <citation type="submission" date="2016-07" db="EMBL/GenBank/DDBJ databases">
        <title>Pervasive Adenine N6-methylation of Active Genes in Fungi.</title>
        <authorList>
            <consortium name="DOE Joint Genome Institute"/>
            <person name="Mondo S.J."/>
            <person name="Dannebaum R.O."/>
            <person name="Kuo R.C."/>
            <person name="Labutti K."/>
            <person name="Haridas S."/>
            <person name="Kuo A."/>
            <person name="Salamov A."/>
            <person name="Ahrendt S.R."/>
            <person name="Lipzen A."/>
            <person name="Sullivan W."/>
            <person name="Andreopoulos W.B."/>
            <person name="Clum A."/>
            <person name="Lindquist E."/>
            <person name="Daum C."/>
            <person name="Ramamoorthy G.K."/>
            <person name="Gryganskyi A."/>
            <person name="Culley D."/>
            <person name="Magnuson J.K."/>
            <person name="James T.Y."/>
            <person name="O'Malley M.A."/>
            <person name="Stajich J.E."/>
            <person name="Spatafora J.W."/>
            <person name="Visel A."/>
            <person name="Grigoriev I.V."/>
        </authorList>
    </citation>
    <scope>NUCLEOTIDE SEQUENCE [LARGE SCALE GENOMIC DNA]</scope>
    <source>
        <strain evidence="2 3">CBS 115471</strain>
    </source>
</reference>
<feature type="region of interest" description="Disordered" evidence="1">
    <location>
        <begin position="1"/>
        <end position="106"/>
    </location>
</feature>
<evidence type="ECO:0000256" key="1">
    <source>
        <dbReference type="SAM" id="MobiDB-lite"/>
    </source>
</evidence>
<comment type="caution">
    <text evidence="2">The sequence shown here is derived from an EMBL/GenBank/DDBJ whole genome shotgun (WGS) entry which is preliminary data.</text>
</comment>
<feature type="compositionally biased region" description="Low complexity" evidence="1">
    <location>
        <begin position="97"/>
        <end position="106"/>
    </location>
</feature>
<organism evidence="2 3">
    <name type="scientific">Clohesyomyces aquaticus</name>
    <dbReference type="NCBI Taxonomy" id="1231657"/>
    <lineage>
        <taxon>Eukaryota</taxon>
        <taxon>Fungi</taxon>
        <taxon>Dikarya</taxon>
        <taxon>Ascomycota</taxon>
        <taxon>Pezizomycotina</taxon>
        <taxon>Dothideomycetes</taxon>
        <taxon>Pleosporomycetidae</taxon>
        <taxon>Pleosporales</taxon>
        <taxon>Lindgomycetaceae</taxon>
        <taxon>Clohesyomyces</taxon>
    </lineage>
</organism>
<dbReference type="OrthoDB" id="3693107at2759"/>
<sequence>MASALLPVPYTEPPFVDPMVTVGSDSRASDGGNAGPTSTQVTAGPAPRTPPPAPPANTQEVQRPVSLPSRPSAPESSVQGPSVPGPPAPSSSTEEGPAPAASVQPAPSVPLTVTASAPAASAIPSFSQVLSTILSPALTASQTTEIAQIPQSGVGIILPNGGRLFLGSVTTINGIPISLSPSNSVLVIDGSTTILPTSGFIALSDGQSLAPVLVPQSPSSVPGISGVNSPTTSAARGEDVGSFIYSGIGGFPTSSQPAQFTGGCTEEFRRVGLIAWMAAVVGGGLGYGVL</sequence>
<dbReference type="EMBL" id="MCFA01000007">
    <property type="protein sequence ID" value="ORY18321.1"/>
    <property type="molecule type" value="Genomic_DNA"/>
</dbReference>
<name>A0A1Y2A757_9PLEO</name>
<keyword evidence="3" id="KW-1185">Reference proteome</keyword>
<evidence type="ECO:0000313" key="3">
    <source>
        <dbReference type="Proteomes" id="UP000193144"/>
    </source>
</evidence>
<dbReference type="STRING" id="1231657.A0A1Y2A757"/>
<proteinExistence type="predicted"/>
<gene>
    <name evidence="2" type="ORF">BCR34DRAFT_582959</name>
</gene>
<dbReference type="AlphaFoldDB" id="A0A1Y2A757"/>
<evidence type="ECO:0000313" key="2">
    <source>
        <dbReference type="EMBL" id="ORY18321.1"/>
    </source>
</evidence>
<accession>A0A1Y2A757</accession>